<dbReference type="AlphaFoldDB" id="A0A2H1IWP5"/>
<proteinExistence type="predicted"/>
<dbReference type="RefSeq" id="WP_101624053.1">
    <property type="nucleotide sequence ID" value="NZ_FXZC01000003.1"/>
</dbReference>
<sequence>MSELRLDDIDENFVREHPDEAEALLAAMPERTHIVCPGHMYACGNWHRVETHSITGNGPSIYYWTIPDHMREHQGPHDLDGRRGQ</sequence>
<dbReference type="Proteomes" id="UP000234333">
    <property type="component" value="Unassembled WGS sequence"/>
</dbReference>
<reference evidence="1 2" key="1">
    <citation type="submission" date="2017-03" db="EMBL/GenBank/DDBJ databases">
        <authorList>
            <person name="Afonso C.L."/>
            <person name="Miller P.J."/>
            <person name="Scott M.A."/>
            <person name="Spackman E."/>
            <person name="Goraichik I."/>
            <person name="Dimitrov K.M."/>
            <person name="Suarez D.L."/>
            <person name="Swayne D.E."/>
        </authorList>
    </citation>
    <scope>NUCLEOTIDE SEQUENCE [LARGE SCALE GENOMIC DNA]</scope>
    <source>
        <strain evidence="1 2">CIP 102111</strain>
    </source>
</reference>
<gene>
    <name evidence="1" type="ORF">BC102111_01672</name>
</gene>
<organism evidence="1 2">
    <name type="scientific">Brevibacterium casei CIP 102111</name>
    <dbReference type="NCBI Taxonomy" id="1255625"/>
    <lineage>
        <taxon>Bacteria</taxon>
        <taxon>Bacillati</taxon>
        <taxon>Actinomycetota</taxon>
        <taxon>Actinomycetes</taxon>
        <taxon>Micrococcales</taxon>
        <taxon>Brevibacteriaceae</taxon>
        <taxon>Brevibacterium</taxon>
    </lineage>
</organism>
<accession>A0A2H1IWP5</accession>
<dbReference type="EMBL" id="FXZC01000003">
    <property type="protein sequence ID" value="SMX79647.1"/>
    <property type="molecule type" value="Genomic_DNA"/>
</dbReference>
<name>A0A2H1IWP5_9MICO</name>
<evidence type="ECO:0000313" key="1">
    <source>
        <dbReference type="EMBL" id="SMX79647.1"/>
    </source>
</evidence>
<dbReference type="GeneID" id="99775340"/>
<evidence type="ECO:0000313" key="2">
    <source>
        <dbReference type="Proteomes" id="UP000234333"/>
    </source>
</evidence>
<protein>
    <submittedName>
        <fullName evidence="1">Uncharacterized protein</fullName>
    </submittedName>
</protein>